<dbReference type="EMBL" id="ML213506">
    <property type="protein sequence ID" value="TFK54504.1"/>
    <property type="molecule type" value="Genomic_DNA"/>
</dbReference>
<proteinExistence type="predicted"/>
<feature type="signal peptide" evidence="1">
    <location>
        <begin position="1"/>
        <end position="18"/>
    </location>
</feature>
<gene>
    <name evidence="2" type="ORF">OE88DRAFT_1711318</name>
</gene>
<dbReference type="PANTHER" id="PTHR38705:SF1">
    <property type="entry name" value="PROTEIN RDS1"/>
    <property type="match status" value="1"/>
</dbReference>
<protein>
    <submittedName>
        <fullName evidence="2">Rds1 protein</fullName>
    </submittedName>
</protein>
<keyword evidence="3" id="KW-1185">Reference proteome</keyword>
<organism evidence="2 3">
    <name type="scientific">Heliocybe sulcata</name>
    <dbReference type="NCBI Taxonomy" id="5364"/>
    <lineage>
        <taxon>Eukaryota</taxon>
        <taxon>Fungi</taxon>
        <taxon>Dikarya</taxon>
        <taxon>Basidiomycota</taxon>
        <taxon>Agaricomycotina</taxon>
        <taxon>Agaricomycetes</taxon>
        <taxon>Gloeophyllales</taxon>
        <taxon>Gloeophyllaceae</taxon>
        <taxon>Heliocybe</taxon>
    </lineage>
</organism>
<sequence length="359" mass="39208">MFSFAAVGVLLSATVALSAPATPPPTPQGGVGLEQAPSYHITSDFDFASVNLALNQEYIELDLFHHILAEFPVEQFEAEGLTAEDRFLIEYMADQEAGHAILLSNMLGANAAKQCNYSYPFDSVRSSIDFCQKLTRFGESGVYGFLEHLENRASAEMLLQSITTEARQQMVFRQFEGLFPMPVFFETGITQSMAWTLLSQYITHCPEENPRIQWQNFPGLSVANDPTQAALQLEVTPAITHNLSTPLTTPGQQVDLTWEDPGKSVGPDGLYTTTTTAGAAKYAAWISQLNITYTPLSNITENFASTYQPFAQVFGPGTAPVVNDTMFILVTDDNPYVTPANLSLLNPHVVAGPALYQSG</sequence>
<dbReference type="PANTHER" id="PTHR38705">
    <property type="entry name" value="PROTEIN RDS1"/>
    <property type="match status" value="1"/>
</dbReference>
<name>A0A5C3N9Z6_9AGAM</name>
<dbReference type="InterPro" id="IPR039254">
    <property type="entry name" value="Rds1"/>
</dbReference>
<keyword evidence="1" id="KW-0732">Signal</keyword>
<dbReference type="STRING" id="5364.A0A5C3N9Z6"/>
<dbReference type="Proteomes" id="UP000305948">
    <property type="component" value="Unassembled WGS sequence"/>
</dbReference>
<evidence type="ECO:0000313" key="3">
    <source>
        <dbReference type="Proteomes" id="UP000305948"/>
    </source>
</evidence>
<feature type="chain" id="PRO_5022912062" evidence="1">
    <location>
        <begin position="19"/>
        <end position="359"/>
    </location>
</feature>
<accession>A0A5C3N9Z6</accession>
<dbReference type="Pfam" id="PF13668">
    <property type="entry name" value="Ferritin_2"/>
    <property type="match status" value="1"/>
</dbReference>
<reference evidence="2 3" key="1">
    <citation type="journal article" date="2019" name="Nat. Ecol. Evol.">
        <title>Megaphylogeny resolves global patterns of mushroom evolution.</title>
        <authorList>
            <person name="Varga T."/>
            <person name="Krizsan K."/>
            <person name="Foldi C."/>
            <person name="Dima B."/>
            <person name="Sanchez-Garcia M."/>
            <person name="Sanchez-Ramirez S."/>
            <person name="Szollosi G.J."/>
            <person name="Szarkandi J.G."/>
            <person name="Papp V."/>
            <person name="Albert L."/>
            <person name="Andreopoulos W."/>
            <person name="Angelini C."/>
            <person name="Antonin V."/>
            <person name="Barry K.W."/>
            <person name="Bougher N.L."/>
            <person name="Buchanan P."/>
            <person name="Buyck B."/>
            <person name="Bense V."/>
            <person name="Catcheside P."/>
            <person name="Chovatia M."/>
            <person name="Cooper J."/>
            <person name="Damon W."/>
            <person name="Desjardin D."/>
            <person name="Finy P."/>
            <person name="Geml J."/>
            <person name="Haridas S."/>
            <person name="Hughes K."/>
            <person name="Justo A."/>
            <person name="Karasinski D."/>
            <person name="Kautmanova I."/>
            <person name="Kiss B."/>
            <person name="Kocsube S."/>
            <person name="Kotiranta H."/>
            <person name="LaButti K.M."/>
            <person name="Lechner B.E."/>
            <person name="Liimatainen K."/>
            <person name="Lipzen A."/>
            <person name="Lukacs Z."/>
            <person name="Mihaltcheva S."/>
            <person name="Morgado L.N."/>
            <person name="Niskanen T."/>
            <person name="Noordeloos M.E."/>
            <person name="Ohm R.A."/>
            <person name="Ortiz-Santana B."/>
            <person name="Ovrebo C."/>
            <person name="Racz N."/>
            <person name="Riley R."/>
            <person name="Savchenko A."/>
            <person name="Shiryaev A."/>
            <person name="Soop K."/>
            <person name="Spirin V."/>
            <person name="Szebenyi C."/>
            <person name="Tomsovsky M."/>
            <person name="Tulloss R.E."/>
            <person name="Uehling J."/>
            <person name="Grigoriev I.V."/>
            <person name="Vagvolgyi C."/>
            <person name="Papp T."/>
            <person name="Martin F.M."/>
            <person name="Miettinen O."/>
            <person name="Hibbett D.S."/>
            <person name="Nagy L.G."/>
        </authorList>
    </citation>
    <scope>NUCLEOTIDE SEQUENCE [LARGE SCALE GENOMIC DNA]</scope>
    <source>
        <strain evidence="2 3">OMC1185</strain>
    </source>
</reference>
<dbReference type="OrthoDB" id="2098436at2759"/>
<evidence type="ECO:0000313" key="2">
    <source>
        <dbReference type="EMBL" id="TFK54504.1"/>
    </source>
</evidence>
<dbReference type="AlphaFoldDB" id="A0A5C3N9Z6"/>
<evidence type="ECO:0000256" key="1">
    <source>
        <dbReference type="SAM" id="SignalP"/>
    </source>
</evidence>